<evidence type="ECO:0000313" key="1">
    <source>
        <dbReference type="EMBL" id="ATC34099.1"/>
    </source>
</evidence>
<dbReference type="EMBL" id="CP023315">
    <property type="protein sequence ID" value="ATC34099.1"/>
    <property type="molecule type" value="Genomic_DNA"/>
</dbReference>
<dbReference type="Proteomes" id="UP000217311">
    <property type="component" value="Chromosome"/>
</dbReference>
<protein>
    <submittedName>
        <fullName evidence="1">Uncharacterized protein</fullName>
    </submittedName>
</protein>
<name>A0A290MQ28_CAUVI</name>
<accession>A0A290MQ28</accession>
<sequence>MPAPDYAAEISALRSGLANSELTIETNGERVTYQSFADIEKRIRYFEGLAASASGLGNSSSFGFSAVAFDRS</sequence>
<dbReference type="RefSeq" id="WP_096053449.1">
    <property type="nucleotide sequence ID" value="NZ_CP023315.3"/>
</dbReference>
<reference evidence="2" key="1">
    <citation type="submission" date="2017-09" db="EMBL/GenBank/DDBJ databases">
        <title>Genome evolution observed in wild isolates of Caulobacter crescentus.</title>
        <authorList>
            <person name="Ely B."/>
            <person name="Wilson K."/>
            <person name="Scott D."/>
        </authorList>
    </citation>
    <scope>NUCLEOTIDE SEQUENCE [LARGE SCALE GENOMIC DNA]</scope>
    <source>
        <strain evidence="2">CB13b1a</strain>
    </source>
</reference>
<dbReference type="AlphaFoldDB" id="A0A290MQ28"/>
<gene>
    <name evidence="1" type="ORF">CA606_18165</name>
</gene>
<proteinExistence type="predicted"/>
<organism evidence="1 2">
    <name type="scientific">Caulobacter vibrioides</name>
    <name type="common">Caulobacter crescentus</name>
    <dbReference type="NCBI Taxonomy" id="155892"/>
    <lineage>
        <taxon>Bacteria</taxon>
        <taxon>Pseudomonadati</taxon>
        <taxon>Pseudomonadota</taxon>
        <taxon>Alphaproteobacteria</taxon>
        <taxon>Caulobacterales</taxon>
        <taxon>Caulobacteraceae</taxon>
        <taxon>Caulobacter</taxon>
    </lineage>
</organism>
<dbReference type="NCBIfam" id="NF047331">
    <property type="entry name" value="phage_HTJ"/>
    <property type="match status" value="1"/>
</dbReference>
<evidence type="ECO:0000313" key="2">
    <source>
        <dbReference type="Proteomes" id="UP000217311"/>
    </source>
</evidence>